<dbReference type="PANTHER" id="PTHR23290">
    <property type="entry name" value="RRNA N6-ADENOSINE-METHYLTRANSFERASE METTL5"/>
    <property type="match status" value="1"/>
</dbReference>
<accession>A0A0G4IZE0</accession>
<evidence type="ECO:0000256" key="2">
    <source>
        <dbReference type="ARBA" id="ARBA00041374"/>
    </source>
</evidence>
<dbReference type="EMBL" id="CDSF01000101">
    <property type="protein sequence ID" value="CEP00660.1"/>
    <property type="molecule type" value="Genomic_DNA"/>
</dbReference>
<evidence type="ECO:0000313" key="7">
    <source>
        <dbReference type="Proteomes" id="UP000290189"/>
    </source>
</evidence>
<dbReference type="PANTHER" id="PTHR23290:SF0">
    <property type="entry name" value="RRNA N6-ADENOSINE-METHYLTRANSFERASE METTL5"/>
    <property type="match status" value="1"/>
</dbReference>
<keyword evidence="5" id="KW-0496">Mitochondrion</keyword>
<dbReference type="Proteomes" id="UP000039324">
    <property type="component" value="Unassembled WGS sequence"/>
</dbReference>
<reference evidence="5 7" key="2">
    <citation type="submission" date="2018-03" db="EMBL/GenBank/DDBJ databases">
        <authorList>
            <person name="Fogelqvist J."/>
        </authorList>
    </citation>
    <scope>NUCLEOTIDE SEQUENCE [LARGE SCALE GENOMIC DNA]</scope>
</reference>
<organism evidence="4 6">
    <name type="scientific">Plasmodiophora brassicae</name>
    <name type="common">Clubroot disease agent</name>
    <dbReference type="NCBI Taxonomy" id="37360"/>
    <lineage>
        <taxon>Eukaryota</taxon>
        <taxon>Sar</taxon>
        <taxon>Rhizaria</taxon>
        <taxon>Endomyxa</taxon>
        <taxon>Phytomyxea</taxon>
        <taxon>Plasmodiophorida</taxon>
        <taxon>Plasmodiophoridae</taxon>
        <taxon>Plasmodiophora</taxon>
    </lineage>
</organism>
<dbReference type="SUPFAM" id="SSF53335">
    <property type="entry name" value="S-adenosyl-L-methionine-dependent methyltransferases"/>
    <property type="match status" value="1"/>
</dbReference>
<comment type="similarity">
    <text evidence="1">Belongs to the methyltransferase superfamily. PrmA family.</text>
</comment>
<dbReference type="InterPro" id="IPR051720">
    <property type="entry name" value="rRNA_MeTrfase/Polyamine_Synth"/>
</dbReference>
<reference evidence="4 6" key="1">
    <citation type="submission" date="2015-02" db="EMBL/GenBank/DDBJ databases">
        <authorList>
            <person name="Chooi Y.-H."/>
        </authorList>
    </citation>
    <scope>NUCLEOTIDE SEQUENCE [LARGE SCALE GENOMIC DNA]</scope>
    <source>
        <strain evidence="4">E3</strain>
    </source>
</reference>
<proteinExistence type="inferred from homology"/>
<dbReference type="EMBL" id="OVEO01000002">
    <property type="protein sequence ID" value="SPQ93853.1"/>
    <property type="molecule type" value="Genomic_DNA"/>
</dbReference>
<geneLocation type="mitochondrion" evidence="5"/>
<dbReference type="STRING" id="37360.A0A0G4IZE0"/>
<evidence type="ECO:0000259" key="3">
    <source>
        <dbReference type="Pfam" id="PF05175"/>
    </source>
</evidence>
<dbReference type="AlphaFoldDB" id="A0A0G4IZE0"/>
<evidence type="ECO:0000256" key="1">
    <source>
        <dbReference type="ARBA" id="ARBA00009741"/>
    </source>
</evidence>
<keyword evidence="6" id="KW-1185">Reference proteome</keyword>
<evidence type="ECO:0000313" key="5">
    <source>
        <dbReference type="EMBL" id="SPQ93853.1"/>
    </source>
</evidence>
<dbReference type="Gene3D" id="3.40.50.150">
    <property type="entry name" value="Vaccinia Virus protein VP39"/>
    <property type="match status" value="1"/>
</dbReference>
<sequence>MLECRHFTLQSKAVPRGSCKSYSSQAEKSRAQFCPRDGAPSSWTDAEMKLKHLESALHDVDGFQCPNIALEQYMTSPHLAAVMVHTMHGLGDIEDRRVLDLGVGCGMLSVASALMGSRCVVGVDVDETALESARANVDELELNDVIDLVRGDVNTLRMRKFDTVIMNPPFGTRCKGIDMAFIRTALDLATSAVYSLHKTSTRQHILKKAREWGAEAKVLAELRFDLPQSYGFHKLQSKDIQVDFIRLVPRQR</sequence>
<evidence type="ECO:0000313" key="4">
    <source>
        <dbReference type="EMBL" id="CEP00660.1"/>
    </source>
</evidence>
<dbReference type="OMA" id="DVVYSIH"/>
<dbReference type="GO" id="GO:0008988">
    <property type="term" value="F:rRNA (adenine-N6-)-methyltransferase activity"/>
    <property type="evidence" value="ECO:0007669"/>
    <property type="project" value="TreeGrafter"/>
</dbReference>
<evidence type="ECO:0000313" key="6">
    <source>
        <dbReference type="Proteomes" id="UP000039324"/>
    </source>
</evidence>
<dbReference type="CDD" id="cd02440">
    <property type="entry name" value="AdoMet_MTases"/>
    <property type="match status" value="1"/>
</dbReference>
<name>A0A0G4IZE0_PLABS</name>
<dbReference type="OrthoDB" id="419617at2759"/>
<dbReference type="GO" id="GO:0003676">
    <property type="term" value="F:nucleic acid binding"/>
    <property type="evidence" value="ECO:0007669"/>
    <property type="project" value="InterPro"/>
</dbReference>
<dbReference type="InterPro" id="IPR002052">
    <property type="entry name" value="DNA_methylase_N6_adenine_CS"/>
</dbReference>
<dbReference type="Proteomes" id="UP000290189">
    <property type="component" value="Unassembled WGS sequence"/>
</dbReference>
<dbReference type="InterPro" id="IPR029063">
    <property type="entry name" value="SAM-dependent_MTases_sf"/>
</dbReference>
<gene>
    <name evidence="4" type="ORF">PBRA_001714</name>
    <name evidence="5" type="ORF">PLBR_LOCUS1068</name>
</gene>
<dbReference type="PROSITE" id="PS00092">
    <property type="entry name" value="N6_MTASE"/>
    <property type="match status" value="1"/>
</dbReference>
<feature type="domain" description="Methyltransferase small" evidence="3">
    <location>
        <begin position="90"/>
        <end position="185"/>
    </location>
</feature>
<dbReference type="Pfam" id="PF05175">
    <property type="entry name" value="MTS"/>
    <property type="match status" value="1"/>
</dbReference>
<dbReference type="InterPro" id="IPR007848">
    <property type="entry name" value="Small_mtfrase_dom"/>
</dbReference>
<protein>
    <recommendedName>
        <fullName evidence="2">Methyltransferase-like protein 5</fullName>
    </recommendedName>
</protein>